<evidence type="ECO:0000313" key="2">
    <source>
        <dbReference type="Proteomes" id="UP000620147"/>
    </source>
</evidence>
<accession>A0ABQ1DWB9</accession>
<evidence type="ECO:0000313" key="1">
    <source>
        <dbReference type="EMBL" id="GFO87021.1"/>
    </source>
</evidence>
<organism evidence="1 2">
    <name type="scientific">Butyricicoccus faecihominis</name>
    <dbReference type="NCBI Taxonomy" id="1712515"/>
    <lineage>
        <taxon>Bacteria</taxon>
        <taxon>Bacillati</taxon>
        <taxon>Bacillota</taxon>
        <taxon>Clostridia</taxon>
        <taxon>Eubacteriales</taxon>
        <taxon>Butyricicoccaceae</taxon>
        <taxon>Butyricicoccus</taxon>
    </lineage>
</organism>
<dbReference type="EMBL" id="BLYJ01000002">
    <property type="protein sequence ID" value="GFO87021.1"/>
    <property type="molecule type" value="Genomic_DNA"/>
</dbReference>
<name>A0ABQ1DWB9_9FIRM</name>
<evidence type="ECO:0008006" key="3">
    <source>
        <dbReference type="Google" id="ProtNLM"/>
    </source>
</evidence>
<comment type="caution">
    <text evidence="1">The sequence shown here is derived from an EMBL/GenBank/DDBJ whole genome shotgun (WGS) entry which is preliminary data.</text>
</comment>
<proteinExistence type="predicted"/>
<sequence>MARPFKICPDCGAHLDASEPCDCKDAIEREPPKPRERLKLLAVCREVDKESGRVSVYPLGIEITSEVITSLKMRAQFNPELRYFTTTTARWDRYGEVMAGILKRRTVSRADLDNIGGICEI</sequence>
<protein>
    <recommendedName>
        <fullName evidence="3">Threonine synthase</fullName>
    </recommendedName>
</protein>
<keyword evidence="2" id="KW-1185">Reference proteome</keyword>
<reference evidence="1 2" key="1">
    <citation type="submission" date="2020-06" db="EMBL/GenBank/DDBJ databases">
        <title>Characterization of fructooligosaccharide metabolism and fructooligosaccharide-degrading enzymes in human commensal butyrate producers.</title>
        <authorList>
            <person name="Tanno H."/>
            <person name="Fujii T."/>
            <person name="Hirano K."/>
            <person name="Maeno S."/>
            <person name="Tonozuka T."/>
            <person name="Sakamoto M."/>
            <person name="Ohkuma M."/>
            <person name="Tochio T."/>
            <person name="Endo A."/>
        </authorList>
    </citation>
    <scope>NUCLEOTIDE SEQUENCE [LARGE SCALE GENOMIC DNA]</scope>
    <source>
        <strain evidence="1 2">JCM 31056</strain>
    </source>
</reference>
<dbReference type="Proteomes" id="UP000620147">
    <property type="component" value="Unassembled WGS sequence"/>
</dbReference>
<gene>
    <name evidence="1" type="ORF">BUFA31_01850</name>
</gene>
<dbReference type="RefSeq" id="WP_188886427.1">
    <property type="nucleotide sequence ID" value="NZ_BLYJ01000002.1"/>
</dbReference>